<accession>A0A346QW13</accession>
<evidence type="ECO:0000313" key="1">
    <source>
        <dbReference type="EMBL" id="AXS01113.1"/>
    </source>
</evidence>
<sequence>MTFCEQQSIILKLYALRLSKRTQRLSEEELELVLDQVLDRCKESVVRRRRSDERKCRRRLVFNDNTDK</sequence>
<protein>
    <submittedName>
        <fullName evidence="1">ORF093</fullName>
    </submittedName>
</protein>
<dbReference type="EMBL" id="MH170055">
    <property type="protein sequence ID" value="AXS01113.1"/>
    <property type="molecule type" value="Genomic_DNA"/>
</dbReference>
<proteinExistence type="predicted"/>
<reference evidence="1" key="1">
    <citation type="journal article" date="2018" name="PLoS ONE">
        <title>Genomic analysis of an Argentinean isolate of Spodoptera frugiperda granulovirus reveals that various baculoviruses code for Lef-7 proteins with three F-box domains.</title>
        <authorList>
            <person name="Ferrelli M.L."/>
            <person name="Pidre M.L."/>
            <person name="Ghiringhelli P.D."/>
            <person name="Torres S."/>
            <person name="Fabre M.L."/>
            <person name="Masson T."/>
            <person name="Cedola M.T."/>
            <person name="Sciocco-Cap A."/>
            <person name="Romanowski V."/>
        </authorList>
    </citation>
    <scope>NUCLEOTIDE SEQUENCE</scope>
    <source>
        <strain evidence="1">ARG</strain>
    </source>
</reference>
<name>A0A346QW13_9BBAC</name>
<organism evidence="1">
    <name type="scientific">Spodoptera frugiperda granulovirus</name>
    <dbReference type="NCBI Taxonomy" id="307454"/>
    <lineage>
        <taxon>Viruses</taxon>
        <taxon>Viruses incertae sedis</taxon>
        <taxon>Naldaviricetes</taxon>
        <taxon>Lefavirales</taxon>
        <taxon>Baculoviridae</taxon>
        <taxon>Betabaculovirus</taxon>
        <taxon>Betabaculovirus spofrugiperdae</taxon>
    </lineage>
</organism>